<dbReference type="GO" id="GO:0016787">
    <property type="term" value="F:hydrolase activity"/>
    <property type="evidence" value="ECO:0007669"/>
    <property type="project" value="UniProtKB-KW"/>
</dbReference>
<dbReference type="OrthoDB" id="9805504at2"/>
<keyword evidence="8" id="KW-1185">Reference proteome</keyword>
<evidence type="ECO:0000256" key="5">
    <source>
        <dbReference type="SAM" id="Phobius"/>
    </source>
</evidence>
<keyword evidence="5" id="KW-0472">Membrane</keyword>
<dbReference type="Gene3D" id="2.40.50.90">
    <property type="match status" value="1"/>
</dbReference>
<gene>
    <name evidence="7" type="ORF">EG244_12210</name>
</gene>
<dbReference type="GO" id="GO:0004519">
    <property type="term" value="F:endonuclease activity"/>
    <property type="evidence" value="ECO:0007669"/>
    <property type="project" value="UniProtKB-KW"/>
</dbReference>
<dbReference type="RefSeq" id="WP_124965276.1">
    <property type="nucleotide sequence ID" value="NZ_RRAZ01000016.1"/>
</dbReference>
<keyword evidence="2" id="KW-0255">Endonuclease</keyword>
<keyword evidence="5" id="KW-0812">Transmembrane</keyword>
<keyword evidence="5" id="KW-1133">Transmembrane helix</keyword>
<dbReference type="InterPro" id="IPR035437">
    <property type="entry name" value="SNase_OB-fold_sf"/>
</dbReference>
<keyword evidence="1" id="KW-0540">Nuclease</keyword>
<dbReference type="PROSITE" id="PS50830">
    <property type="entry name" value="TNASE_3"/>
    <property type="match status" value="1"/>
</dbReference>
<evidence type="ECO:0000256" key="2">
    <source>
        <dbReference type="ARBA" id="ARBA00022759"/>
    </source>
</evidence>
<dbReference type="Proteomes" id="UP000282125">
    <property type="component" value="Unassembled WGS sequence"/>
</dbReference>
<dbReference type="AlphaFoldDB" id="A0A3P3DJE3"/>
<feature type="transmembrane region" description="Helical" evidence="5">
    <location>
        <begin position="6"/>
        <end position="24"/>
    </location>
</feature>
<dbReference type="PANTHER" id="PTHR12302:SF3">
    <property type="entry name" value="SERINE_THREONINE-PROTEIN KINASE 31"/>
    <property type="match status" value="1"/>
</dbReference>
<dbReference type="PANTHER" id="PTHR12302">
    <property type="entry name" value="EBNA2 BINDING PROTEIN P100"/>
    <property type="match status" value="1"/>
</dbReference>
<organism evidence="7 8">
    <name type="scientific">Falsigemmobacter faecalis</name>
    <dbReference type="NCBI Taxonomy" id="2488730"/>
    <lineage>
        <taxon>Bacteria</taxon>
        <taxon>Pseudomonadati</taxon>
        <taxon>Pseudomonadota</taxon>
        <taxon>Alphaproteobacteria</taxon>
        <taxon>Rhodobacterales</taxon>
        <taxon>Paracoccaceae</taxon>
        <taxon>Falsigemmobacter</taxon>
    </lineage>
</organism>
<comment type="caution">
    <text evidence="7">The sequence shown here is derived from an EMBL/GenBank/DDBJ whole genome shotgun (WGS) entry which is preliminary data.</text>
</comment>
<accession>A0A3P3DJE3</accession>
<evidence type="ECO:0000256" key="1">
    <source>
        <dbReference type="ARBA" id="ARBA00022722"/>
    </source>
</evidence>
<dbReference type="SUPFAM" id="SSF50199">
    <property type="entry name" value="Staphylococcal nuclease"/>
    <property type="match status" value="1"/>
</dbReference>
<proteinExistence type="predicted"/>
<dbReference type="SMART" id="SM00318">
    <property type="entry name" value="SNc"/>
    <property type="match status" value="1"/>
</dbReference>
<sequence>METFGGIVLSLAALGAIWFVLSLLTRENRNESPPEQPASWSQPKPAPRPAPRPAAPAPARVTQTSDFPPEILCGRAWVVDGDTLKIRNRPLRLFGVDAPEMDHPYGISAQRALKKLCSGHEVRAAIVGCDDYGREVAKCSLPDGRDLSAEMVKLGLAIDWPKFSGGLYTHLEVEGLRKKLWLADARQKGRMHVWEKYAADQARKAAAKARG</sequence>
<evidence type="ECO:0000313" key="7">
    <source>
        <dbReference type="EMBL" id="RRH73826.1"/>
    </source>
</evidence>
<protein>
    <recommendedName>
        <fullName evidence="6">TNase-like domain-containing protein</fullName>
    </recommendedName>
</protein>
<evidence type="ECO:0000259" key="6">
    <source>
        <dbReference type="PROSITE" id="PS50830"/>
    </source>
</evidence>
<keyword evidence="3" id="KW-0378">Hydrolase</keyword>
<feature type="region of interest" description="Disordered" evidence="4">
    <location>
        <begin position="30"/>
        <end position="66"/>
    </location>
</feature>
<name>A0A3P3DJE3_9RHOB</name>
<evidence type="ECO:0000256" key="4">
    <source>
        <dbReference type="SAM" id="MobiDB-lite"/>
    </source>
</evidence>
<evidence type="ECO:0000313" key="8">
    <source>
        <dbReference type="Proteomes" id="UP000282125"/>
    </source>
</evidence>
<reference evidence="7 8" key="1">
    <citation type="submission" date="2018-11" db="EMBL/GenBank/DDBJ databases">
        <title>Gemmobacter sp. nov., YIM 102744-1 draft genome.</title>
        <authorList>
            <person name="Li G."/>
            <person name="Jiang Y."/>
        </authorList>
    </citation>
    <scope>NUCLEOTIDE SEQUENCE [LARGE SCALE GENOMIC DNA]</scope>
    <source>
        <strain evidence="7 8">YIM 102744-1</strain>
    </source>
</reference>
<feature type="compositionally biased region" description="Pro residues" evidence="4">
    <location>
        <begin position="44"/>
        <end position="56"/>
    </location>
</feature>
<dbReference type="InterPro" id="IPR016071">
    <property type="entry name" value="Staphylococal_nuclease_OB-fold"/>
</dbReference>
<dbReference type="EMBL" id="RRAZ01000016">
    <property type="protein sequence ID" value="RRH73826.1"/>
    <property type="molecule type" value="Genomic_DNA"/>
</dbReference>
<feature type="domain" description="TNase-like" evidence="6">
    <location>
        <begin position="78"/>
        <end position="196"/>
    </location>
</feature>
<dbReference type="Pfam" id="PF00565">
    <property type="entry name" value="SNase"/>
    <property type="match status" value="1"/>
</dbReference>
<evidence type="ECO:0000256" key="3">
    <source>
        <dbReference type="ARBA" id="ARBA00022801"/>
    </source>
</evidence>